<dbReference type="RefSeq" id="WP_204797552.1">
    <property type="nucleotide sequence ID" value="NZ_JACHXJ010000003.1"/>
</dbReference>
<sequence length="355" mass="37403">MPSITDTLRARGVGSGGAGIKQEDLTALIDITNTAEANNDAIKLDVVNKLNALNPALNLTTAASWSTIRAAIGSMQYRGAQTITPGPNDITIHAGYHNGSGKVSAVTVPVASVLAWTTIAGQTGTMPNRGAVTITPTAADQTIAAGYHNGAGVVKGVVVPTAKVLNDTTIAQQKGTMPYLTGVRSPAAITIWPDNRDLAVYPEKGYQDGGPGGGEIRITKAHLAQADPNFIAANIVSGKNIFGLVGTASSSWIRTGSQQGSLGAKKNFWLLPGQSSAEEYLEVSYNFPSTPKYIIAYRQDRTTNSGYSMVYTQDGNIQVAMSIYAVGQDGYVNQSGFRIPTYDNSYTYFTWIAVG</sequence>
<comment type="caution">
    <text evidence="1">The sequence shown here is derived from an EMBL/GenBank/DDBJ whole genome shotgun (WGS) entry which is preliminary data.</text>
</comment>
<name>A0A839TRP4_9BACL</name>
<evidence type="ECO:0000313" key="2">
    <source>
        <dbReference type="Proteomes" id="UP000517523"/>
    </source>
</evidence>
<proteinExistence type="predicted"/>
<protein>
    <recommendedName>
        <fullName evidence="3">Tail fiber protein</fullName>
    </recommendedName>
</protein>
<accession>A0A839TRP4</accession>
<dbReference type="Proteomes" id="UP000517523">
    <property type="component" value="Unassembled WGS sequence"/>
</dbReference>
<dbReference type="AlphaFoldDB" id="A0A839TRP4"/>
<organism evidence="1 2">
    <name type="scientific">Paenibacillus rhizosphaerae</name>
    <dbReference type="NCBI Taxonomy" id="297318"/>
    <lineage>
        <taxon>Bacteria</taxon>
        <taxon>Bacillati</taxon>
        <taxon>Bacillota</taxon>
        <taxon>Bacilli</taxon>
        <taxon>Bacillales</taxon>
        <taxon>Paenibacillaceae</taxon>
        <taxon>Paenibacillus</taxon>
    </lineage>
</organism>
<gene>
    <name evidence="1" type="ORF">FHS19_004409</name>
</gene>
<dbReference type="EMBL" id="JACHXJ010000003">
    <property type="protein sequence ID" value="MBB3129734.1"/>
    <property type="molecule type" value="Genomic_DNA"/>
</dbReference>
<evidence type="ECO:0008006" key="3">
    <source>
        <dbReference type="Google" id="ProtNLM"/>
    </source>
</evidence>
<evidence type="ECO:0000313" key="1">
    <source>
        <dbReference type="EMBL" id="MBB3129734.1"/>
    </source>
</evidence>
<reference evidence="1 2" key="1">
    <citation type="submission" date="2020-08" db="EMBL/GenBank/DDBJ databases">
        <title>Genomic Encyclopedia of Type Strains, Phase III (KMG-III): the genomes of soil and plant-associated and newly described type strains.</title>
        <authorList>
            <person name="Whitman W."/>
        </authorList>
    </citation>
    <scope>NUCLEOTIDE SEQUENCE [LARGE SCALE GENOMIC DNA]</scope>
    <source>
        <strain evidence="1 2">CECT 5831</strain>
    </source>
</reference>